<sequence length="44" mass="5207">MMCKSFRHLLKHIDKLSHIIGSKITPNNVFVTDAWRAYEKYANE</sequence>
<accession>A0A318TFJ6</accession>
<reference evidence="1 2" key="1">
    <citation type="submission" date="2018-06" db="EMBL/GenBank/DDBJ databases">
        <title>Genomic Encyclopedia of Archaeal and Bacterial Type Strains, Phase II (KMG-II): from individual species to whole genera.</title>
        <authorList>
            <person name="Goeker M."/>
        </authorList>
    </citation>
    <scope>NUCLEOTIDE SEQUENCE [LARGE SCALE GENOMIC DNA]</scope>
    <source>
        <strain evidence="1 2">KACC 16626</strain>
    </source>
</reference>
<comment type="caution">
    <text evidence="1">The sequence shown here is derived from an EMBL/GenBank/DDBJ whole genome shotgun (WGS) entry which is preliminary data.</text>
</comment>
<protein>
    <recommendedName>
        <fullName evidence="3">ISXO2 transposase-like protein</fullName>
    </recommendedName>
</protein>
<gene>
    <name evidence="1" type="ORF">BJ095_1529</name>
</gene>
<evidence type="ECO:0008006" key="3">
    <source>
        <dbReference type="Google" id="ProtNLM"/>
    </source>
</evidence>
<dbReference type="Proteomes" id="UP000247416">
    <property type="component" value="Unassembled WGS sequence"/>
</dbReference>
<organism evidence="1 2">
    <name type="scientific">Ureibacillus chungkukjangi</name>
    <dbReference type="NCBI Taxonomy" id="1202712"/>
    <lineage>
        <taxon>Bacteria</taxon>
        <taxon>Bacillati</taxon>
        <taxon>Bacillota</taxon>
        <taxon>Bacilli</taxon>
        <taxon>Bacillales</taxon>
        <taxon>Caryophanaceae</taxon>
        <taxon>Ureibacillus</taxon>
    </lineage>
</organism>
<dbReference type="EMBL" id="QJTJ01000052">
    <property type="protein sequence ID" value="PYF01958.1"/>
    <property type="molecule type" value="Genomic_DNA"/>
</dbReference>
<keyword evidence="2" id="KW-1185">Reference proteome</keyword>
<evidence type="ECO:0000313" key="2">
    <source>
        <dbReference type="Proteomes" id="UP000247416"/>
    </source>
</evidence>
<proteinExistence type="predicted"/>
<dbReference type="AlphaFoldDB" id="A0A318TFJ6"/>
<evidence type="ECO:0000313" key="1">
    <source>
        <dbReference type="EMBL" id="PYF01958.1"/>
    </source>
</evidence>
<name>A0A318TFJ6_9BACL</name>